<evidence type="ECO:0000256" key="6">
    <source>
        <dbReference type="ARBA" id="ARBA00022989"/>
    </source>
</evidence>
<dbReference type="GO" id="GO:0000139">
    <property type="term" value="C:Golgi membrane"/>
    <property type="evidence" value="ECO:0007669"/>
    <property type="project" value="UniProtKB-SubCell"/>
</dbReference>
<comment type="similarity">
    <text evidence="2">Belongs to the SYS1 family.</text>
</comment>
<dbReference type="Gene3D" id="3.30.70.930">
    <property type="match status" value="1"/>
</dbReference>
<feature type="compositionally biased region" description="Polar residues" evidence="9">
    <location>
        <begin position="7"/>
        <end position="20"/>
    </location>
</feature>
<evidence type="ECO:0000256" key="9">
    <source>
        <dbReference type="SAM" id="MobiDB-lite"/>
    </source>
</evidence>
<dbReference type="Proteomes" id="UP000717515">
    <property type="component" value="Unassembled WGS sequence"/>
</dbReference>
<feature type="region of interest" description="Disordered" evidence="9">
    <location>
        <begin position="1"/>
        <end position="66"/>
    </location>
</feature>
<dbReference type="InterPro" id="IPR029756">
    <property type="entry name" value="MTH1187/YkoF-like"/>
</dbReference>
<name>A0A9P8A1H9_MORAP</name>
<proteinExistence type="inferred from homology"/>
<evidence type="ECO:0000256" key="2">
    <source>
        <dbReference type="ARBA" id="ARBA00008160"/>
    </source>
</evidence>
<keyword evidence="8 10" id="KW-0472">Membrane</keyword>
<feature type="compositionally biased region" description="Basic and acidic residues" evidence="9">
    <location>
        <begin position="46"/>
        <end position="62"/>
    </location>
</feature>
<dbReference type="Pfam" id="PF01910">
    <property type="entry name" value="Thiamine_BP"/>
    <property type="match status" value="1"/>
</dbReference>
<protein>
    <recommendedName>
        <fullName evidence="11">Thiamine-binding protein domain-containing protein</fullName>
    </recommendedName>
</protein>
<evidence type="ECO:0000256" key="4">
    <source>
        <dbReference type="ARBA" id="ARBA00022692"/>
    </source>
</evidence>
<evidence type="ECO:0000313" key="12">
    <source>
        <dbReference type="EMBL" id="KAG9320592.1"/>
    </source>
</evidence>
<feature type="region of interest" description="Disordered" evidence="9">
    <location>
        <begin position="355"/>
        <end position="379"/>
    </location>
</feature>
<feature type="transmembrane region" description="Helical" evidence="10">
    <location>
        <begin position="251"/>
        <end position="271"/>
    </location>
</feature>
<evidence type="ECO:0000256" key="5">
    <source>
        <dbReference type="ARBA" id="ARBA00022927"/>
    </source>
</evidence>
<evidence type="ECO:0000256" key="1">
    <source>
        <dbReference type="ARBA" id="ARBA00004653"/>
    </source>
</evidence>
<sequence>MPYPTPLQMTQQGQMASSPLTDVADIQQDALGQKLSEVSLGTADEPQTRQSREEKQAHEEGLPSKTESTLECCADFALYPLDTTIPFSTYIDEVEKVLKHCGLEYKVNEHGTTMKGDTMAIMYAIKSSHEAAHALGSSRIVSNVRINTGRENYKMTPPTRQTSPTSSASAIPRILKHPSIARHPSMASTSSSFRATQWDPVLILSQIVCLQSIWYVSVATIIYAFSAFSGADITLDAILNYREIRADNAQGMLLGLAWLLNSAVGVFLLLKIVSRARLVLDFSLTLLLYHVFMTTLYSDHVPTSFLWWALNGTTCGIMIFGGDSSRVTPQKARSSEDHGVLRGGFSPAIRSSILGNQKQGRQRTSDRYEMVPISDSDTR</sequence>
<evidence type="ECO:0000259" key="11">
    <source>
        <dbReference type="Pfam" id="PF01910"/>
    </source>
</evidence>
<keyword evidence="4 10" id="KW-0812">Transmembrane</keyword>
<accession>A0A9P8A1H9</accession>
<organism evidence="12 13">
    <name type="scientific">Mortierella alpina</name>
    <name type="common">Oleaginous fungus</name>
    <name type="synonym">Mortierella renispora</name>
    <dbReference type="NCBI Taxonomy" id="64518"/>
    <lineage>
        <taxon>Eukaryota</taxon>
        <taxon>Fungi</taxon>
        <taxon>Fungi incertae sedis</taxon>
        <taxon>Mucoromycota</taxon>
        <taxon>Mortierellomycotina</taxon>
        <taxon>Mortierellomycetes</taxon>
        <taxon>Mortierellales</taxon>
        <taxon>Mortierellaceae</taxon>
        <taxon>Mortierella</taxon>
    </lineage>
</organism>
<keyword evidence="6 10" id="KW-1133">Transmembrane helix</keyword>
<gene>
    <name evidence="12" type="ORF">KVV02_006932</name>
</gene>
<dbReference type="GO" id="GO:0005802">
    <property type="term" value="C:trans-Golgi network"/>
    <property type="evidence" value="ECO:0007669"/>
    <property type="project" value="TreeGrafter"/>
</dbReference>
<feature type="domain" description="Thiamine-binding protein" evidence="11">
    <location>
        <begin position="74"/>
        <end position="152"/>
    </location>
</feature>
<dbReference type="GO" id="GO:0034067">
    <property type="term" value="P:protein localization to Golgi apparatus"/>
    <property type="evidence" value="ECO:0007669"/>
    <property type="project" value="TreeGrafter"/>
</dbReference>
<dbReference type="EMBL" id="JAIFTL010000276">
    <property type="protein sequence ID" value="KAG9320592.1"/>
    <property type="molecule type" value="Genomic_DNA"/>
</dbReference>
<keyword evidence="7" id="KW-0333">Golgi apparatus</keyword>
<comment type="subcellular location">
    <subcellularLocation>
        <location evidence="1">Golgi apparatus membrane</location>
        <topology evidence="1">Multi-pass membrane protein</topology>
    </subcellularLocation>
</comment>
<feature type="transmembrane region" description="Helical" evidence="10">
    <location>
        <begin position="213"/>
        <end position="231"/>
    </location>
</feature>
<dbReference type="GO" id="GO:0006895">
    <property type="term" value="P:Golgi to endosome transport"/>
    <property type="evidence" value="ECO:0007669"/>
    <property type="project" value="TreeGrafter"/>
</dbReference>
<dbReference type="PANTHER" id="PTHR12952:SF0">
    <property type="entry name" value="PROTEIN SYS1 HOMOLOG"/>
    <property type="match status" value="1"/>
</dbReference>
<dbReference type="InterPro" id="IPR002767">
    <property type="entry name" value="Thiamine_BP"/>
</dbReference>
<reference evidence="12" key="1">
    <citation type="submission" date="2021-07" db="EMBL/GenBank/DDBJ databases">
        <title>Draft genome of Mortierella alpina, strain LL118, isolated from an aspen leaf litter sample.</title>
        <authorList>
            <person name="Yang S."/>
            <person name="Vinatzer B.A."/>
        </authorList>
    </citation>
    <scope>NUCLEOTIDE SEQUENCE</scope>
    <source>
        <strain evidence="12">LL118</strain>
    </source>
</reference>
<dbReference type="GO" id="GO:0005829">
    <property type="term" value="C:cytosol"/>
    <property type="evidence" value="ECO:0007669"/>
    <property type="project" value="GOC"/>
</dbReference>
<keyword evidence="3" id="KW-0813">Transport</keyword>
<dbReference type="Pfam" id="PF09801">
    <property type="entry name" value="SYS1"/>
    <property type="match status" value="1"/>
</dbReference>
<evidence type="ECO:0000256" key="7">
    <source>
        <dbReference type="ARBA" id="ARBA00023034"/>
    </source>
</evidence>
<dbReference type="AlphaFoldDB" id="A0A9P8A1H9"/>
<keyword evidence="5" id="KW-0653">Protein transport</keyword>
<evidence type="ECO:0000256" key="10">
    <source>
        <dbReference type="SAM" id="Phobius"/>
    </source>
</evidence>
<dbReference type="InterPro" id="IPR019185">
    <property type="entry name" value="Integral_membrane_SYS1-rel"/>
</dbReference>
<dbReference type="PANTHER" id="PTHR12952">
    <property type="entry name" value="SYS1"/>
    <property type="match status" value="1"/>
</dbReference>
<dbReference type="GO" id="GO:0043001">
    <property type="term" value="P:Golgi to plasma membrane protein transport"/>
    <property type="evidence" value="ECO:0007669"/>
    <property type="project" value="TreeGrafter"/>
</dbReference>
<evidence type="ECO:0000256" key="3">
    <source>
        <dbReference type="ARBA" id="ARBA00022448"/>
    </source>
</evidence>
<dbReference type="SUPFAM" id="SSF89957">
    <property type="entry name" value="MTH1187/YkoF-like"/>
    <property type="match status" value="1"/>
</dbReference>
<comment type="caution">
    <text evidence="12">The sequence shown here is derived from an EMBL/GenBank/DDBJ whole genome shotgun (WGS) entry which is preliminary data.</text>
</comment>
<evidence type="ECO:0000313" key="13">
    <source>
        <dbReference type="Proteomes" id="UP000717515"/>
    </source>
</evidence>
<evidence type="ECO:0000256" key="8">
    <source>
        <dbReference type="ARBA" id="ARBA00023136"/>
    </source>
</evidence>